<dbReference type="AlphaFoldDB" id="A0A498CJB7"/>
<protein>
    <submittedName>
        <fullName evidence="6">Flavin reductase</fullName>
    </submittedName>
</protein>
<dbReference type="Gene3D" id="2.20.28.10">
    <property type="match status" value="1"/>
</dbReference>
<dbReference type="PROSITE" id="PS50903">
    <property type="entry name" value="RUBREDOXIN_LIKE"/>
    <property type="match status" value="1"/>
</dbReference>
<evidence type="ECO:0000256" key="3">
    <source>
        <dbReference type="ARBA" id="ARBA00022630"/>
    </source>
</evidence>
<dbReference type="Pfam" id="PF01613">
    <property type="entry name" value="Flavin_Reduct"/>
    <property type="match status" value="1"/>
</dbReference>
<dbReference type="GO" id="GO:0010181">
    <property type="term" value="F:FMN binding"/>
    <property type="evidence" value="ECO:0007669"/>
    <property type="project" value="InterPro"/>
</dbReference>
<dbReference type="EMBL" id="RCHT01000061">
    <property type="protein sequence ID" value="RLL06200.1"/>
    <property type="molecule type" value="Genomic_DNA"/>
</dbReference>
<feature type="domain" description="Rubredoxin-like" evidence="5">
    <location>
        <begin position="171"/>
        <end position="207"/>
    </location>
</feature>
<dbReference type="PANTHER" id="PTHR43567">
    <property type="entry name" value="FLAVOREDOXIN-RELATED-RELATED"/>
    <property type="match status" value="1"/>
</dbReference>
<keyword evidence="7" id="KW-1185">Reference proteome</keyword>
<gene>
    <name evidence="6" type="ORF">D4A47_13835</name>
</gene>
<evidence type="ECO:0000256" key="2">
    <source>
        <dbReference type="ARBA" id="ARBA00001965"/>
    </source>
</evidence>
<dbReference type="InterPro" id="IPR002563">
    <property type="entry name" value="Flavin_Rdtase-like_dom"/>
</dbReference>
<dbReference type="SMART" id="SM00903">
    <property type="entry name" value="Flavin_Reduct"/>
    <property type="match status" value="1"/>
</dbReference>
<comment type="similarity">
    <text evidence="4">Belongs to the flavoredoxin family.</text>
</comment>
<comment type="cofactor">
    <cofactor evidence="2">
        <name>Fe(3+)</name>
        <dbReference type="ChEBI" id="CHEBI:29034"/>
    </cofactor>
</comment>
<dbReference type="GO" id="GO:0005506">
    <property type="term" value="F:iron ion binding"/>
    <property type="evidence" value="ECO:0007669"/>
    <property type="project" value="InterPro"/>
</dbReference>
<dbReference type="InterPro" id="IPR024934">
    <property type="entry name" value="Rubredoxin-like_dom"/>
</dbReference>
<dbReference type="CDD" id="cd00350">
    <property type="entry name" value="rubredoxin_like"/>
    <property type="match status" value="1"/>
</dbReference>
<sequence>MDLQAFFKMSYGLYVLSSAFDGKQNGCIVNTVTQVTAEPPKVAVAVSKQNLTTSLIERSGLFNAVALTEEATMDLIGRFGFRSGREEDKFAGIPHGADANGVWYPTETASAMFSCKVIDKLDLDTHVLFVGKSIEAVKLSDAPVMTYDYYHKVKKGETPPNAPSYKKPAEKHGWRCKVCGYIYEGEELPPDFICPICKKDASFFERI</sequence>
<dbReference type="Gene3D" id="2.30.110.10">
    <property type="entry name" value="Electron Transport, Fmn-binding Protein, Chain A"/>
    <property type="match status" value="1"/>
</dbReference>
<dbReference type="Proteomes" id="UP000276301">
    <property type="component" value="Unassembled WGS sequence"/>
</dbReference>
<evidence type="ECO:0000313" key="7">
    <source>
        <dbReference type="Proteomes" id="UP000276301"/>
    </source>
</evidence>
<dbReference type="InterPro" id="IPR012349">
    <property type="entry name" value="Split_barrel_FMN-bd"/>
</dbReference>
<comment type="cofactor">
    <cofactor evidence="1">
        <name>FMN</name>
        <dbReference type="ChEBI" id="CHEBI:58210"/>
    </cofactor>
</comment>
<dbReference type="SUPFAM" id="SSF57802">
    <property type="entry name" value="Rubredoxin-like"/>
    <property type="match status" value="1"/>
</dbReference>
<evidence type="ECO:0000256" key="4">
    <source>
        <dbReference type="ARBA" id="ARBA00038054"/>
    </source>
</evidence>
<name>A0A498CJB7_9FIRM</name>
<evidence type="ECO:0000259" key="5">
    <source>
        <dbReference type="PROSITE" id="PS50903"/>
    </source>
</evidence>
<keyword evidence="3" id="KW-0285">Flavoprotein</keyword>
<dbReference type="SUPFAM" id="SSF50475">
    <property type="entry name" value="FMN-binding split barrel"/>
    <property type="match status" value="1"/>
</dbReference>
<dbReference type="InterPro" id="IPR048574">
    <property type="entry name" value="RUBY_RBDX"/>
</dbReference>
<evidence type="ECO:0000256" key="1">
    <source>
        <dbReference type="ARBA" id="ARBA00001917"/>
    </source>
</evidence>
<evidence type="ECO:0000313" key="6">
    <source>
        <dbReference type="EMBL" id="RLL06200.1"/>
    </source>
</evidence>
<proteinExistence type="inferred from homology"/>
<comment type="caution">
    <text evidence="6">The sequence shown here is derived from an EMBL/GenBank/DDBJ whole genome shotgun (WGS) entry which is preliminary data.</text>
</comment>
<organism evidence="6 7">
    <name type="scientific">Anaerotruncus massiliensis</name>
    <name type="common">ex Liu et al. 2021</name>
    <dbReference type="NCBI Taxonomy" id="2321404"/>
    <lineage>
        <taxon>Bacteria</taxon>
        <taxon>Bacillati</taxon>
        <taxon>Bacillota</taxon>
        <taxon>Clostridia</taxon>
        <taxon>Eubacteriales</taxon>
        <taxon>Oscillospiraceae</taxon>
        <taxon>Anaerotruncus</taxon>
    </lineage>
</organism>
<dbReference type="PANTHER" id="PTHR43567:SF1">
    <property type="entry name" value="FLAVOREDOXIN"/>
    <property type="match status" value="1"/>
</dbReference>
<reference evidence="6 7" key="1">
    <citation type="submission" date="2018-10" db="EMBL/GenBank/DDBJ databases">
        <title>Anaerotruncus faecis sp. nov., isolated from human feces.</title>
        <authorList>
            <person name="Wang Y.-J."/>
        </authorList>
    </citation>
    <scope>NUCLEOTIDE SEQUENCE [LARGE SCALE GENOMIC DNA]</scope>
    <source>
        <strain evidence="6 7">22A2-44</strain>
    </source>
</reference>
<accession>A0A498CJB7</accession>
<dbReference type="GO" id="GO:0016646">
    <property type="term" value="F:oxidoreductase activity, acting on the CH-NH group of donors, NAD or NADP as acceptor"/>
    <property type="evidence" value="ECO:0007669"/>
    <property type="project" value="UniProtKB-ARBA"/>
</dbReference>
<dbReference type="Pfam" id="PF21349">
    <property type="entry name" value="RUBY_RBDX"/>
    <property type="match status" value="1"/>
</dbReference>
<dbReference type="InterPro" id="IPR052174">
    <property type="entry name" value="Flavoredoxin"/>
</dbReference>